<dbReference type="EMBL" id="DTDJ01000012">
    <property type="protein sequence ID" value="HGL16967.1"/>
    <property type="molecule type" value="Genomic_DNA"/>
</dbReference>
<keyword evidence="3 5" id="KW-0949">S-adenosyl-L-methionine</keyword>
<dbReference type="SUPFAM" id="SSF53335">
    <property type="entry name" value="S-adenosyl-L-methionine-dependent methyltransferases"/>
    <property type="match status" value="1"/>
</dbReference>
<keyword evidence="2 5" id="KW-0808">Transferase</keyword>
<gene>
    <name evidence="7" type="ORF">ENU66_01315</name>
</gene>
<dbReference type="InterPro" id="IPR001678">
    <property type="entry name" value="MeTrfase_RsmB-F_NOP2_dom"/>
</dbReference>
<comment type="similarity">
    <text evidence="5">Belongs to the class I-like SAM-binding methyltransferase superfamily. RsmB/NOP family.</text>
</comment>
<dbReference type="AlphaFoldDB" id="A0A7V3ZWN4"/>
<feature type="binding site" evidence="5">
    <location>
        <position position="310"/>
    </location>
    <ligand>
        <name>S-adenosyl-L-methionine</name>
        <dbReference type="ChEBI" id="CHEBI:59789"/>
    </ligand>
</feature>
<dbReference type="GO" id="GO:0001510">
    <property type="term" value="P:RNA methylation"/>
    <property type="evidence" value="ECO:0007669"/>
    <property type="project" value="InterPro"/>
</dbReference>
<dbReference type="PANTHER" id="PTHR22807:SF53">
    <property type="entry name" value="RIBOSOMAL RNA SMALL SUBUNIT METHYLTRANSFERASE B-RELATED"/>
    <property type="match status" value="1"/>
</dbReference>
<dbReference type="PROSITE" id="PS51686">
    <property type="entry name" value="SAM_MT_RSMB_NOP"/>
    <property type="match status" value="1"/>
</dbReference>
<keyword evidence="1 5" id="KW-0489">Methyltransferase</keyword>
<dbReference type="InterPro" id="IPR049560">
    <property type="entry name" value="MeTrfase_RsmB-F_NOP2_cat"/>
</dbReference>
<dbReference type="SUPFAM" id="SSF48013">
    <property type="entry name" value="NusB-like"/>
    <property type="match status" value="1"/>
</dbReference>
<evidence type="ECO:0000256" key="3">
    <source>
        <dbReference type="ARBA" id="ARBA00022691"/>
    </source>
</evidence>
<evidence type="ECO:0000256" key="4">
    <source>
        <dbReference type="ARBA" id="ARBA00022884"/>
    </source>
</evidence>
<dbReference type="InterPro" id="IPR023267">
    <property type="entry name" value="RCMT"/>
</dbReference>
<feature type="binding site" evidence="5">
    <location>
        <position position="270"/>
    </location>
    <ligand>
        <name>S-adenosyl-L-methionine</name>
        <dbReference type="ChEBI" id="CHEBI:59789"/>
    </ligand>
</feature>
<evidence type="ECO:0000256" key="5">
    <source>
        <dbReference type="PROSITE-ProRule" id="PRU01023"/>
    </source>
</evidence>
<dbReference type="Pfam" id="PF01029">
    <property type="entry name" value="NusB"/>
    <property type="match status" value="1"/>
</dbReference>
<dbReference type="PANTHER" id="PTHR22807">
    <property type="entry name" value="NOP2 YEAST -RELATED NOL1/NOP2/FMU SUN DOMAIN-CONTAINING"/>
    <property type="match status" value="1"/>
</dbReference>
<feature type="active site" description="Nucleophile" evidence="5">
    <location>
        <position position="363"/>
    </location>
</feature>
<dbReference type="Gene3D" id="3.40.50.150">
    <property type="entry name" value="Vaccinia Virus protein VP39"/>
    <property type="match status" value="1"/>
</dbReference>
<dbReference type="InterPro" id="IPR035926">
    <property type="entry name" value="NusB-like_sf"/>
</dbReference>
<sequence length="425" mass="49637">MNNPREIAIEIVKRFIEDDAWVTPLIRSYYKTFRDHRDSELMTELVYGTVKNYIKLSKVANTYLARSNLNSLNALQQALILVSIYELLYLTKIPEYATIHSYVEISKKITNTRFSKLINALLRNIQRRTKKVEFEPYEEFSINKELYIYLSRKLPTEFLNKLLNHSLEPHKVYVRCDNLINGEVNDSIFAPSCGLENVLFPETFLLKTVAALLRCKECANPVFQDLSTQIAQHLIPYVPRGTYLDLTSAPCLKSSYLSKRYPDILIISNDLNLKKLRRAKENFVMQNHLFVCSDAVRTAFKKTFDVVILDPPCSGLGTLRRKPEIKIRMNVEKIESLKELQRNMLNTASRLVRQNGYLCYMTCTVNPEENEELIQNFLKHRKDFIIETTKMNGIEFLENAYGIYIDGSKYDCDFFFFTTLRRVEQ</sequence>
<dbReference type="InterPro" id="IPR006027">
    <property type="entry name" value="NusB_RsmB_TIM44"/>
</dbReference>
<evidence type="ECO:0000256" key="2">
    <source>
        <dbReference type="ARBA" id="ARBA00022679"/>
    </source>
</evidence>
<comment type="caution">
    <text evidence="5">Lacks conserved residue(s) required for the propagation of feature annotation.</text>
</comment>
<protein>
    <recommendedName>
        <fullName evidence="6">SAM-dependent MTase RsmB/NOP-type domain-containing protein</fullName>
    </recommendedName>
</protein>
<organism evidence="7">
    <name type="scientific">candidate division WOR-3 bacterium</name>
    <dbReference type="NCBI Taxonomy" id="2052148"/>
    <lineage>
        <taxon>Bacteria</taxon>
        <taxon>Bacteria division WOR-3</taxon>
    </lineage>
</organism>
<proteinExistence type="inferred from homology"/>
<accession>A0A7V3ZWN4</accession>
<dbReference type="GO" id="GO:0008173">
    <property type="term" value="F:RNA methyltransferase activity"/>
    <property type="evidence" value="ECO:0007669"/>
    <property type="project" value="InterPro"/>
</dbReference>
<name>A0A7V3ZWN4_UNCW3</name>
<feature type="binding site" evidence="5">
    <location>
        <position position="294"/>
    </location>
    <ligand>
        <name>S-adenosyl-L-methionine</name>
        <dbReference type="ChEBI" id="CHEBI:59789"/>
    </ligand>
</feature>
<dbReference type="Pfam" id="PF01189">
    <property type="entry name" value="Methyltr_RsmB-F"/>
    <property type="match status" value="1"/>
</dbReference>
<feature type="domain" description="SAM-dependent MTase RsmB/NOP-type" evidence="6">
    <location>
        <begin position="134"/>
        <end position="423"/>
    </location>
</feature>
<keyword evidence="4 5" id="KW-0694">RNA-binding</keyword>
<dbReference type="GO" id="GO:0003723">
    <property type="term" value="F:RNA binding"/>
    <property type="evidence" value="ECO:0007669"/>
    <property type="project" value="UniProtKB-UniRule"/>
</dbReference>
<evidence type="ECO:0000313" key="7">
    <source>
        <dbReference type="EMBL" id="HGL16967.1"/>
    </source>
</evidence>
<evidence type="ECO:0000256" key="1">
    <source>
        <dbReference type="ARBA" id="ARBA00022603"/>
    </source>
</evidence>
<evidence type="ECO:0000259" key="6">
    <source>
        <dbReference type="PROSITE" id="PS51686"/>
    </source>
</evidence>
<comment type="caution">
    <text evidence="7">The sequence shown here is derived from an EMBL/GenBank/DDBJ whole genome shotgun (WGS) entry which is preliminary data.</text>
</comment>
<dbReference type="GO" id="GO:0006355">
    <property type="term" value="P:regulation of DNA-templated transcription"/>
    <property type="evidence" value="ECO:0007669"/>
    <property type="project" value="InterPro"/>
</dbReference>
<dbReference type="PRINTS" id="PR02008">
    <property type="entry name" value="RCMTFAMILY"/>
</dbReference>
<dbReference type="InterPro" id="IPR029063">
    <property type="entry name" value="SAM-dependent_MTases_sf"/>
</dbReference>
<reference evidence="7" key="1">
    <citation type="journal article" date="2020" name="mSystems">
        <title>Genome- and Community-Level Interaction Insights into Carbon Utilization and Element Cycling Functions of Hydrothermarchaeota in Hydrothermal Sediment.</title>
        <authorList>
            <person name="Zhou Z."/>
            <person name="Liu Y."/>
            <person name="Xu W."/>
            <person name="Pan J."/>
            <person name="Luo Z.H."/>
            <person name="Li M."/>
        </authorList>
    </citation>
    <scope>NUCLEOTIDE SEQUENCE [LARGE SCALE GENOMIC DNA]</scope>
    <source>
        <strain evidence="7">SpSt-69</strain>
    </source>
</reference>
<dbReference type="Gene3D" id="1.10.940.10">
    <property type="entry name" value="NusB-like"/>
    <property type="match status" value="1"/>
</dbReference>